<organism evidence="1 2">
    <name type="scientific">Novosphingobium resinovorum</name>
    <dbReference type="NCBI Taxonomy" id="158500"/>
    <lineage>
        <taxon>Bacteria</taxon>
        <taxon>Pseudomonadati</taxon>
        <taxon>Pseudomonadota</taxon>
        <taxon>Alphaproteobacteria</taxon>
        <taxon>Sphingomonadales</taxon>
        <taxon>Sphingomonadaceae</taxon>
        <taxon>Novosphingobium</taxon>
    </lineage>
</organism>
<gene>
    <name evidence="1" type="ORF">BV97_04632</name>
</gene>
<protein>
    <submittedName>
        <fullName evidence="1">Uncharacterized protein</fullName>
    </submittedName>
</protein>
<sequence length="46" mass="4818">MNTDVLVPEGRCTLHDMIAAEMERHGENGGAIFGHASGGIVLLRAA</sequence>
<name>A0A031JNF0_9SPHN</name>
<proteinExistence type="predicted"/>
<dbReference type="AlphaFoldDB" id="A0A031JNF0"/>
<reference evidence="1 2" key="1">
    <citation type="submission" date="2014-03" db="EMBL/GenBank/DDBJ databases">
        <title>Whole genome sequence of Novosphingobium resinovorum KF1.</title>
        <authorList>
            <person name="Gan H.M."/>
            <person name="Gan H.Y."/>
            <person name="Chew T.H."/>
            <person name="Savka M.A."/>
        </authorList>
    </citation>
    <scope>NUCLEOTIDE SEQUENCE [LARGE SCALE GENOMIC DNA]</scope>
    <source>
        <strain evidence="1 2">KF1</strain>
    </source>
</reference>
<dbReference type="EMBL" id="JFYZ01000040">
    <property type="protein sequence ID" value="EZP74894.1"/>
    <property type="molecule type" value="Genomic_DNA"/>
</dbReference>
<evidence type="ECO:0000313" key="1">
    <source>
        <dbReference type="EMBL" id="EZP74894.1"/>
    </source>
</evidence>
<comment type="caution">
    <text evidence="1">The sequence shown here is derived from an EMBL/GenBank/DDBJ whole genome shotgun (WGS) entry which is preliminary data.</text>
</comment>
<accession>A0A031JNF0</accession>
<dbReference type="Proteomes" id="UP000024329">
    <property type="component" value="Unassembled WGS sequence"/>
</dbReference>
<evidence type="ECO:0000313" key="2">
    <source>
        <dbReference type="Proteomes" id="UP000024329"/>
    </source>
</evidence>